<protein>
    <recommendedName>
        <fullName evidence="2">LPS-assembly protein LptD central domain-containing protein</fullName>
    </recommendedName>
</protein>
<evidence type="ECO:0000256" key="1">
    <source>
        <dbReference type="SAM" id="MobiDB-lite"/>
    </source>
</evidence>
<dbReference type="PANTHER" id="PTHR30189:SF1">
    <property type="entry name" value="LPS-ASSEMBLY PROTEIN LPTD"/>
    <property type="match status" value="1"/>
</dbReference>
<feature type="region of interest" description="Disordered" evidence="1">
    <location>
        <begin position="730"/>
        <end position="778"/>
    </location>
</feature>
<dbReference type="RefSeq" id="WP_243693072.1">
    <property type="nucleotide sequence ID" value="NZ_SLXM01000002.1"/>
</dbReference>
<sequence>MYILLVFSFFCFQKGLAQEIEKNEIPKQDVVKKDSAKTLSNKAQIALKKGNKPDVKIDSTRSDSIIKPKEVIQYNILHNAKDYTIQNAKKKTITLYNEAEVDYGDINLKAGKIIIDYKNNTVYATGIVDSTGYVQRPVFKQGNQESEQDSILYNFKSEKALIYGIKTVQGEMITYGEKTKRVNDSTVYMSKLRFTTSKKKIPDYYIATNKAKLVPGKKIIVGGSNLVLADVPTPLYLPFAYFPLTKGRTSGFIIPTWGENNQQGFFLQNGGYYFALNDYFDLELTGDIYSNGSWAMNSRSNYRVRYKYSGSLSFRYQNLTNGIKGFSDFSKSANYNISWNHRQDPKTSPNSNLSAQVNISSSSQFFRQSLNQIDQSQQFNNSFNSSISYYKKFVGTPFNATVTLSHQQNSNNERVTMTLPSVQINMDRIYPFAGKGGIKKNPFQKIGVNYNLQGRLDINTTEDDFLTSKMFEGSKSGMKHDVSANTNIKVFKYFTLNPTFNYSDVWYFNSINKRYDTTIPNTTTNKSGTVVNDTISGFKRFNQYNFGTSLSTVIYGNFSFKGKIKAIRHTITPTIGWSYRPNLRKQHELTVQQSDDITDLLTYTPFEGGIYSEPSGGISNALTFAINNKLEAKVKPKDEDSDEEDRKVNLINNLNFNTTYNIAADSLRWSNVNFNMGIPLFKNKMMLNFTGSLDPYQKDANGTRINKFNPGIFRLENLALTTGYSLSSKDFEKKDDKKKEEKEDNTDSNNLPDVLGTDINPNRDFANRASTGKTGKREEKVAELYQNKMPWNLSFNYSIIYNNNGTNFAGIRNHVTSFNGSIDLTPKWKLGVNSGYNFTEGAFTNATFNFTRDLDSWRFNFNWTPFGRFTSYYFFIGIKSSMLSDLKWDKNQPPDRRLF</sequence>
<dbReference type="GO" id="GO:1990351">
    <property type="term" value="C:transporter complex"/>
    <property type="evidence" value="ECO:0007669"/>
    <property type="project" value="TreeGrafter"/>
</dbReference>
<reference evidence="3 4" key="1">
    <citation type="submission" date="2019-03" db="EMBL/GenBank/DDBJ databases">
        <title>Genomic Encyclopedia of Type Strains, Phase IV (KMG-IV): sequencing the most valuable type-strain genomes for metagenomic binning, comparative biology and taxonomic classification.</title>
        <authorList>
            <person name="Goeker M."/>
        </authorList>
    </citation>
    <scope>NUCLEOTIDE SEQUENCE [LARGE SCALE GENOMIC DNA]</scope>
    <source>
        <strain evidence="3 4">DSM 14836</strain>
    </source>
</reference>
<keyword evidence="4" id="KW-1185">Reference proteome</keyword>
<comment type="caution">
    <text evidence="3">The sequence shown here is derived from an EMBL/GenBank/DDBJ whole genome shotgun (WGS) entry which is preliminary data.</text>
</comment>
<dbReference type="InterPro" id="IPR045659">
    <property type="entry name" value="LptD_2"/>
</dbReference>
<proteinExistence type="predicted"/>
<accession>A0A4R2NZW5</accession>
<dbReference type="InterPro" id="IPR050218">
    <property type="entry name" value="LptD"/>
</dbReference>
<dbReference type="EMBL" id="SLXM01000002">
    <property type="protein sequence ID" value="TCP26895.1"/>
    <property type="molecule type" value="Genomic_DNA"/>
</dbReference>
<dbReference type="AlphaFoldDB" id="A0A4R2NZW5"/>
<evidence type="ECO:0000313" key="4">
    <source>
        <dbReference type="Proteomes" id="UP000294564"/>
    </source>
</evidence>
<evidence type="ECO:0000259" key="2">
    <source>
        <dbReference type="Pfam" id="PF19838"/>
    </source>
</evidence>
<dbReference type="Pfam" id="PF19838">
    <property type="entry name" value="LptD_2"/>
    <property type="match status" value="1"/>
</dbReference>
<feature type="domain" description="LPS-assembly protein LptD central" evidence="2">
    <location>
        <begin position="219"/>
        <end position="696"/>
    </location>
</feature>
<feature type="compositionally biased region" description="Basic and acidic residues" evidence="1">
    <location>
        <begin position="730"/>
        <end position="742"/>
    </location>
</feature>
<organism evidence="3 4">
    <name type="scientific">Tenacibaculum skagerrakense</name>
    <dbReference type="NCBI Taxonomy" id="186571"/>
    <lineage>
        <taxon>Bacteria</taxon>
        <taxon>Pseudomonadati</taxon>
        <taxon>Bacteroidota</taxon>
        <taxon>Flavobacteriia</taxon>
        <taxon>Flavobacteriales</taxon>
        <taxon>Flavobacteriaceae</taxon>
        <taxon>Tenacibaculum</taxon>
    </lineage>
</organism>
<dbReference type="PANTHER" id="PTHR30189">
    <property type="entry name" value="LPS-ASSEMBLY PROTEIN"/>
    <property type="match status" value="1"/>
</dbReference>
<name>A0A4R2NZW5_9FLAO</name>
<evidence type="ECO:0000313" key="3">
    <source>
        <dbReference type="EMBL" id="TCP26895.1"/>
    </source>
</evidence>
<dbReference type="GO" id="GO:0009279">
    <property type="term" value="C:cell outer membrane"/>
    <property type="evidence" value="ECO:0007669"/>
    <property type="project" value="TreeGrafter"/>
</dbReference>
<dbReference type="Proteomes" id="UP000294564">
    <property type="component" value="Unassembled WGS sequence"/>
</dbReference>
<gene>
    <name evidence="3" type="ORF">EV195_102237</name>
</gene>